<keyword evidence="4" id="KW-1185">Reference proteome</keyword>
<dbReference type="Pfam" id="PF00450">
    <property type="entry name" value="Peptidase_S10"/>
    <property type="match status" value="1"/>
</dbReference>
<keyword evidence="2" id="KW-0472">Membrane</keyword>
<dbReference type="PANTHER" id="PTHR11802">
    <property type="entry name" value="SERINE PROTEASE FAMILY S10 SERINE CARBOXYPEPTIDASE"/>
    <property type="match status" value="1"/>
</dbReference>
<keyword evidence="2" id="KW-0812">Transmembrane</keyword>
<comment type="caution">
    <text evidence="3">The sequence shown here is derived from an EMBL/GenBank/DDBJ whole genome shotgun (WGS) entry which is preliminary data.</text>
</comment>
<keyword evidence="2" id="KW-1133">Transmembrane helix</keyword>
<dbReference type="Proteomes" id="UP000235145">
    <property type="component" value="Unassembled WGS sequence"/>
</dbReference>
<name>A0A9R1XUV4_LACSA</name>
<dbReference type="GO" id="GO:0004185">
    <property type="term" value="F:serine-type carboxypeptidase activity"/>
    <property type="evidence" value="ECO:0007669"/>
    <property type="project" value="InterPro"/>
</dbReference>
<accession>A0A9R1XUV4</accession>
<dbReference type="SUPFAM" id="SSF53474">
    <property type="entry name" value="alpha/beta-Hydrolases"/>
    <property type="match status" value="1"/>
</dbReference>
<dbReference type="AlphaFoldDB" id="A0A9R1XUV4"/>
<dbReference type="InterPro" id="IPR029058">
    <property type="entry name" value="AB_hydrolase_fold"/>
</dbReference>
<dbReference type="Gene3D" id="3.40.50.1820">
    <property type="entry name" value="alpha/beta hydrolase"/>
    <property type="match status" value="1"/>
</dbReference>
<dbReference type="EMBL" id="NBSK02000002">
    <property type="protein sequence ID" value="KAJ0222379.1"/>
    <property type="molecule type" value="Genomic_DNA"/>
</dbReference>
<evidence type="ECO:0000256" key="2">
    <source>
        <dbReference type="SAM" id="Phobius"/>
    </source>
</evidence>
<sequence>MCSYVGVDVNEDVQLFYYFIHSESNPKDDPLMLWLTGGPGCSSISGLLFEIGFLYKYNIFFGQLNMTNIIFLDIPVGTGFSYARTAHASCSNNILYSEHAYEFIRKGRVIWKMNH</sequence>
<dbReference type="PANTHER" id="PTHR11802:SF29">
    <property type="entry name" value="SERINE CARBOXYPEPTIDASE-LIKE 19"/>
    <property type="match status" value="1"/>
</dbReference>
<comment type="similarity">
    <text evidence="1">Belongs to the peptidase S10 family.</text>
</comment>
<feature type="transmembrane region" description="Helical" evidence="2">
    <location>
        <begin position="31"/>
        <end position="55"/>
    </location>
</feature>
<evidence type="ECO:0000313" key="4">
    <source>
        <dbReference type="Proteomes" id="UP000235145"/>
    </source>
</evidence>
<evidence type="ECO:0000313" key="3">
    <source>
        <dbReference type="EMBL" id="KAJ0222379.1"/>
    </source>
</evidence>
<gene>
    <name evidence="3" type="ORF">LSAT_V11C200084580</name>
</gene>
<organism evidence="3 4">
    <name type="scientific">Lactuca sativa</name>
    <name type="common">Garden lettuce</name>
    <dbReference type="NCBI Taxonomy" id="4236"/>
    <lineage>
        <taxon>Eukaryota</taxon>
        <taxon>Viridiplantae</taxon>
        <taxon>Streptophyta</taxon>
        <taxon>Embryophyta</taxon>
        <taxon>Tracheophyta</taxon>
        <taxon>Spermatophyta</taxon>
        <taxon>Magnoliopsida</taxon>
        <taxon>eudicotyledons</taxon>
        <taxon>Gunneridae</taxon>
        <taxon>Pentapetalae</taxon>
        <taxon>asterids</taxon>
        <taxon>campanulids</taxon>
        <taxon>Asterales</taxon>
        <taxon>Asteraceae</taxon>
        <taxon>Cichorioideae</taxon>
        <taxon>Cichorieae</taxon>
        <taxon>Lactucinae</taxon>
        <taxon>Lactuca</taxon>
    </lineage>
</organism>
<dbReference type="GO" id="GO:0006508">
    <property type="term" value="P:proteolysis"/>
    <property type="evidence" value="ECO:0007669"/>
    <property type="project" value="InterPro"/>
</dbReference>
<proteinExistence type="inferred from homology"/>
<reference evidence="3 4" key="1">
    <citation type="journal article" date="2017" name="Nat. Commun.">
        <title>Genome assembly with in vitro proximity ligation data and whole-genome triplication in lettuce.</title>
        <authorList>
            <person name="Reyes-Chin-Wo S."/>
            <person name="Wang Z."/>
            <person name="Yang X."/>
            <person name="Kozik A."/>
            <person name="Arikit S."/>
            <person name="Song C."/>
            <person name="Xia L."/>
            <person name="Froenicke L."/>
            <person name="Lavelle D.O."/>
            <person name="Truco M.J."/>
            <person name="Xia R."/>
            <person name="Zhu S."/>
            <person name="Xu C."/>
            <person name="Xu H."/>
            <person name="Xu X."/>
            <person name="Cox K."/>
            <person name="Korf I."/>
            <person name="Meyers B.C."/>
            <person name="Michelmore R.W."/>
        </authorList>
    </citation>
    <scope>NUCLEOTIDE SEQUENCE [LARGE SCALE GENOMIC DNA]</scope>
    <source>
        <strain evidence="4">cv. Salinas</strain>
        <tissue evidence="3">Seedlings</tissue>
    </source>
</reference>
<evidence type="ECO:0000256" key="1">
    <source>
        <dbReference type="ARBA" id="ARBA00009431"/>
    </source>
</evidence>
<protein>
    <submittedName>
        <fullName evidence="3">Uncharacterized protein</fullName>
    </submittedName>
</protein>
<dbReference type="InterPro" id="IPR001563">
    <property type="entry name" value="Peptidase_S10"/>
</dbReference>